<evidence type="ECO:0000313" key="2">
    <source>
        <dbReference type="EMBL" id="CAA9358340.1"/>
    </source>
</evidence>
<proteinExistence type="predicted"/>
<dbReference type="AlphaFoldDB" id="A0A6J4MIL6"/>
<dbReference type="EMBL" id="CADCTV010000748">
    <property type="protein sequence ID" value="CAA9358340.1"/>
    <property type="molecule type" value="Genomic_DNA"/>
</dbReference>
<gene>
    <name evidence="2" type="ORF">AVDCRST_MAG89-3582</name>
</gene>
<reference evidence="2" key="1">
    <citation type="submission" date="2020-02" db="EMBL/GenBank/DDBJ databases">
        <authorList>
            <person name="Meier V. D."/>
        </authorList>
    </citation>
    <scope>NUCLEOTIDE SEQUENCE</scope>
    <source>
        <strain evidence="2">AVDCRST_MAG89</strain>
    </source>
</reference>
<feature type="non-terminal residue" evidence="2">
    <location>
        <position position="1"/>
    </location>
</feature>
<accession>A0A6J4MIL6</accession>
<evidence type="ECO:0000256" key="1">
    <source>
        <dbReference type="SAM" id="MobiDB-lite"/>
    </source>
</evidence>
<sequence length="37" mass="3924">GRGPMPCRFSHPPQGPGPMRSGADRRTSSASHGCTRM</sequence>
<name>A0A6J4MIL6_9BACT</name>
<protein>
    <submittedName>
        <fullName evidence="2">Uncharacterized protein</fullName>
    </submittedName>
</protein>
<feature type="non-terminal residue" evidence="2">
    <location>
        <position position="37"/>
    </location>
</feature>
<organism evidence="2">
    <name type="scientific">uncultured Gemmatimonadota bacterium</name>
    <dbReference type="NCBI Taxonomy" id="203437"/>
    <lineage>
        <taxon>Bacteria</taxon>
        <taxon>Pseudomonadati</taxon>
        <taxon>Gemmatimonadota</taxon>
        <taxon>environmental samples</taxon>
    </lineage>
</organism>
<feature type="region of interest" description="Disordered" evidence="1">
    <location>
        <begin position="1"/>
        <end position="37"/>
    </location>
</feature>
<feature type="compositionally biased region" description="Polar residues" evidence="1">
    <location>
        <begin position="28"/>
        <end position="37"/>
    </location>
</feature>